<keyword evidence="7" id="KW-0472">Membrane</keyword>
<protein>
    <recommendedName>
        <fullName evidence="2">DNA-directed RNA polymerase</fullName>
        <ecNumber evidence="2">2.7.7.6</ecNumber>
    </recommendedName>
</protein>
<keyword evidence="7" id="KW-0812">Transmembrane</keyword>
<keyword evidence="5" id="KW-0548">Nucleotidyltransferase</keyword>
<dbReference type="OrthoDB" id="1720400at2759"/>
<evidence type="ECO:0000256" key="3">
    <source>
        <dbReference type="ARBA" id="ARBA00022478"/>
    </source>
</evidence>
<keyword evidence="9" id="KW-1185">Reference proteome</keyword>
<dbReference type="EMBL" id="QJKJ01013875">
    <property type="protein sequence ID" value="RDX65488.1"/>
    <property type="molecule type" value="Genomic_DNA"/>
</dbReference>
<accession>A0A371EHG4</accession>
<evidence type="ECO:0000256" key="7">
    <source>
        <dbReference type="SAM" id="Phobius"/>
    </source>
</evidence>
<comment type="similarity">
    <text evidence="1">Belongs to the RNA polymerase beta chain family.</text>
</comment>
<dbReference type="STRING" id="157652.A0A371EHG4"/>
<dbReference type="GO" id="GO:0000428">
    <property type="term" value="C:DNA-directed RNA polymerase complex"/>
    <property type="evidence" value="ECO:0007669"/>
    <property type="project" value="UniProtKB-KW"/>
</dbReference>
<evidence type="ECO:0000256" key="6">
    <source>
        <dbReference type="ARBA" id="ARBA00023163"/>
    </source>
</evidence>
<reference evidence="8" key="1">
    <citation type="submission" date="2018-05" db="EMBL/GenBank/DDBJ databases">
        <title>Draft genome of Mucuna pruriens seed.</title>
        <authorList>
            <person name="Nnadi N.E."/>
            <person name="Vos R."/>
            <person name="Hasami M.H."/>
            <person name="Devisetty U.K."/>
            <person name="Aguiy J.C."/>
        </authorList>
    </citation>
    <scope>NUCLEOTIDE SEQUENCE [LARGE SCALE GENOMIC DNA]</scope>
    <source>
        <strain evidence="8">JCA_2017</strain>
    </source>
</reference>
<comment type="caution">
    <text evidence="8">The sequence shown here is derived from an EMBL/GenBank/DDBJ whole genome shotgun (WGS) entry which is preliminary data.</text>
</comment>
<sequence>MALISMAHIGSSKEGTKAGTSMMDIDNDDLDDLGPADAEILEELSKDIRPHSPNQFLQLLHPLRLPENFDSFGDLIVTPDFDPSEKGDNECYHYASVKLGKVYVPKKIRGNKFKTENEESLDRKILKEGDREVIIGKLPIMVKFDLCWTKDAKRNNCEFDHGEKTFIAQKQLYLKRLGIINNPGWTIAYKSEMKRNRMVIKLEFSLLSVPHQTKRLWISLVIAMMMPEAIIFSLRLITMLMRNEEHRGEIGMQLNEWLEMYVFLGISGLKRKARFLVYRGKGLLLATTSRRRCDSRDDFRNKRLELANELLEHELKVHIAHARKRMSKAL</sequence>
<evidence type="ECO:0000313" key="9">
    <source>
        <dbReference type="Proteomes" id="UP000257109"/>
    </source>
</evidence>
<feature type="non-terminal residue" evidence="8">
    <location>
        <position position="1"/>
    </location>
</feature>
<keyword evidence="6" id="KW-0804">Transcription</keyword>
<dbReference type="EC" id="2.7.7.6" evidence="2"/>
<keyword evidence="7" id="KW-1133">Transmembrane helix</keyword>
<dbReference type="Proteomes" id="UP000257109">
    <property type="component" value="Unassembled WGS sequence"/>
</dbReference>
<feature type="transmembrane region" description="Helical" evidence="7">
    <location>
        <begin position="216"/>
        <end position="237"/>
    </location>
</feature>
<keyword evidence="3 8" id="KW-0240">DNA-directed RNA polymerase</keyword>
<evidence type="ECO:0000313" key="8">
    <source>
        <dbReference type="EMBL" id="RDX65488.1"/>
    </source>
</evidence>
<name>A0A371EHG4_MUCPR</name>
<dbReference type="InterPro" id="IPR015712">
    <property type="entry name" value="DNA-dir_RNA_pol_su2"/>
</dbReference>
<evidence type="ECO:0000256" key="1">
    <source>
        <dbReference type="ARBA" id="ARBA00006835"/>
    </source>
</evidence>
<dbReference type="GO" id="GO:0003899">
    <property type="term" value="F:DNA-directed RNA polymerase activity"/>
    <property type="evidence" value="ECO:0007669"/>
    <property type="project" value="UniProtKB-EC"/>
</dbReference>
<dbReference type="PANTHER" id="PTHR20856">
    <property type="entry name" value="DNA-DIRECTED RNA POLYMERASE I SUBUNIT 2"/>
    <property type="match status" value="1"/>
</dbReference>
<dbReference type="Gene3D" id="3.90.1100.10">
    <property type="match status" value="1"/>
</dbReference>
<dbReference type="SUPFAM" id="SSF64484">
    <property type="entry name" value="beta and beta-prime subunits of DNA dependent RNA-polymerase"/>
    <property type="match status" value="1"/>
</dbReference>
<evidence type="ECO:0000256" key="5">
    <source>
        <dbReference type="ARBA" id="ARBA00022695"/>
    </source>
</evidence>
<keyword evidence="4" id="KW-0808">Transferase</keyword>
<evidence type="ECO:0000256" key="2">
    <source>
        <dbReference type="ARBA" id="ARBA00012418"/>
    </source>
</evidence>
<gene>
    <name evidence="8" type="primary">NRPD2b</name>
    <name evidence="8" type="ORF">CR513_55852</name>
</gene>
<proteinExistence type="inferred from homology"/>
<dbReference type="GO" id="GO:0006351">
    <property type="term" value="P:DNA-templated transcription"/>
    <property type="evidence" value="ECO:0007669"/>
    <property type="project" value="InterPro"/>
</dbReference>
<evidence type="ECO:0000256" key="4">
    <source>
        <dbReference type="ARBA" id="ARBA00022679"/>
    </source>
</evidence>
<dbReference type="AlphaFoldDB" id="A0A371EHG4"/>
<organism evidence="8 9">
    <name type="scientific">Mucuna pruriens</name>
    <name type="common">Velvet bean</name>
    <name type="synonym">Dolichos pruriens</name>
    <dbReference type="NCBI Taxonomy" id="157652"/>
    <lineage>
        <taxon>Eukaryota</taxon>
        <taxon>Viridiplantae</taxon>
        <taxon>Streptophyta</taxon>
        <taxon>Embryophyta</taxon>
        <taxon>Tracheophyta</taxon>
        <taxon>Spermatophyta</taxon>
        <taxon>Magnoliopsida</taxon>
        <taxon>eudicotyledons</taxon>
        <taxon>Gunneridae</taxon>
        <taxon>Pentapetalae</taxon>
        <taxon>rosids</taxon>
        <taxon>fabids</taxon>
        <taxon>Fabales</taxon>
        <taxon>Fabaceae</taxon>
        <taxon>Papilionoideae</taxon>
        <taxon>50 kb inversion clade</taxon>
        <taxon>NPAAA clade</taxon>
        <taxon>indigoferoid/millettioid clade</taxon>
        <taxon>Phaseoleae</taxon>
        <taxon>Mucuna</taxon>
    </lineage>
</organism>
<dbReference type="GO" id="GO:0032549">
    <property type="term" value="F:ribonucleoside binding"/>
    <property type="evidence" value="ECO:0007669"/>
    <property type="project" value="InterPro"/>
</dbReference>